<keyword evidence="3" id="KW-1185">Reference proteome</keyword>
<evidence type="ECO:0000313" key="3">
    <source>
        <dbReference type="Proteomes" id="UP000267029"/>
    </source>
</evidence>
<evidence type="ECO:0000256" key="1">
    <source>
        <dbReference type="SAM" id="MobiDB-lite"/>
    </source>
</evidence>
<proteinExistence type="predicted"/>
<protein>
    <submittedName>
        <fullName evidence="2 4">Uncharacterized protein</fullName>
    </submittedName>
</protein>
<dbReference type="WBParaSite" id="MCU_005534-RA">
    <property type="protein sequence ID" value="MCU_005534-RA"/>
    <property type="gene ID" value="MCU_005534"/>
</dbReference>
<dbReference type="EMBL" id="UXSR01005477">
    <property type="protein sequence ID" value="VDD82237.1"/>
    <property type="molecule type" value="Genomic_DNA"/>
</dbReference>
<evidence type="ECO:0000313" key="4">
    <source>
        <dbReference type="WBParaSite" id="MCU_005534-RA"/>
    </source>
</evidence>
<feature type="compositionally biased region" description="Polar residues" evidence="1">
    <location>
        <begin position="19"/>
        <end position="30"/>
    </location>
</feature>
<sequence length="117" mass="13176">MPSMTTQKLNSGVLGKQTGVRQQRSTSGNNEAGKENKEARWSAHMECGLADGRVHPPIDNSQRHITRPHQSIEPAQVIILVHTDSLQCRGRGGIQRIYDTRSRRARTTQQWKVLSLH</sequence>
<accession>A0A0R3UKT7</accession>
<organism evidence="2 3">
    <name type="scientific">Mesocestoides corti</name>
    <name type="common">Flatworm</name>
    <dbReference type="NCBI Taxonomy" id="53468"/>
    <lineage>
        <taxon>Eukaryota</taxon>
        <taxon>Metazoa</taxon>
        <taxon>Spiralia</taxon>
        <taxon>Lophotrochozoa</taxon>
        <taxon>Platyhelminthes</taxon>
        <taxon>Cestoda</taxon>
        <taxon>Eucestoda</taxon>
        <taxon>Cyclophyllidea</taxon>
        <taxon>Mesocestoididae</taxon>
        <taxon>Mesocestoides</taxon>
    </lineage>
</organism>
<dbReference type="AlphaFoldDB" id="A0A0R3UKT7"/>
<reference evidence="4" key="2">
    <citation type="submission" date="2019-11" db="UniProtKB">
        <authorList>
            <consortium name="WormBaseParasite"/>
        </authorList>
    </citation>
    <scope>IDENTIFICATION</scope>
</reference>
<gene>
    <name evidence="2" type="ORF">MCOS_LOCUS8240</name>
</gene>
<evidence type="ECO:0000313" key="2">
    <source>
        <dbReference type="EMBL" id="VDD82237.1"/>
    </source>
</evidence>
<reference evidence="2 3" key="1">
    <citation type="submission" date="2018-10" db="EMBL/GenBank/DDBJ databases">
        <authorList>
            <consortium name="Pathogen Informatics"/>
        </authorList>
    </citation>
    <scope>NUCLEOTIDE SEQUENCE [LARGE SCALE GENOMIC DNA]</scope>
</reference>
<dbReference type="Proteomes" id="UP000267029">
    <property type="component" value="Unassembled WGS sequence"/>
</dbReference>
<feature type="region of interest" description="Disordered" evidence="1">
    <location>
        <begin position="1"/>
        <end position="40"/>
    </location>
</feature>
<feature type="compositionally biased region" description="Polar residues" evidence="1">
    <location>
        <begin position="1"/>
        <end position="10"/>
    </location>
</feature>
<name>A0A0R3UKT7_MESCO</name>